<feature type="transmembrane region" description="Helical" evidence="6">
    <location>
        <begin position="285"/>
        <end position="306"/>
    </location>
</feature>
<feature type="transmembrane region" description="Helical" evidence="6">
    <location>
        <begin position="53"/>
        <end position="76"/>
    </location>
</feature>
<comment type="caution">
    <text evidence="7">The sequence shown here is derived from an EMBL/GenBank/DDBJ whole genome shotgun (WGS) entry which is preliminary data.</text>
</comment>
<dbReference type="PANTHER" id="PTHR39087">
    <property type="entry name" value="UPF0104 MEMBRANE PROTEIN MJ1595"/>
    <property type="match status" value="1"/>
</dbReference>
<evidence type="ECO:0000313" key="7">
    <source>
        <dbReference type="EMBL" id="MBO3273634.1"/>
    </source>
</evidence>
<dbReference type="RefSeq" id="WP_208311468.1">
    <property type="nucleotide sequence ID" value="NZ_JAELYA010000001.1"/>
</dbReference>
<feature type="transmembrane region" description="Helical" evidence="6">
    <location>
        <begin position="210"/>
        <end position="231"/>
    </location>
</feature>
<keyword evidence="4 6" id="KW-1133">Transmembrane helix</keyword>
<dbReference type="Pfam" id="PF03706">
    <property type="entry name" value="LPG_synthase_TM"/>
    <property type="match status" value="1"/>
</dbReference>
<keyword evidence="5 6" id="KW-0472">Membrane</keyword>
<evidence type="ECO:0000313" key="8">
    <source>
        <dbReference type="Proteomes" id="UP000669060"/>
    </source>
</evidence>
<evidence type="ECO:0000256" key="6">
    <source>
        <dbReference type="SAM" id="Phobius"/>
    </source>
</evidence>
<dbReference type="EMBL" id="JAELYA010000001">
    <property type="protein sequence ID" value="MBO3273634.1"/>
    <property type="molecule type" value="Genomic_DNA"/>
</dbReference>
<protein>
    <submittedName>
        <fullName evidence="7">UPF0104 family protein</fullName>
    </submittedName>
</protein>
<keyword evidence="2" id="KW-1003">Cell membrane</keyword>
<sequence>MSSAGERKARRWRLARRAFSLGFLILLPVLLFLLARSIDWREVIAALREYHPTTLLLGLLVALGGYSVFSSFDVLSRFYIGHPLPVRRVYPVAFVCNAFNLNLSTWVGGVAMRYRLYSRLGMSAADITRILSFSVVTNWFGYMLLAGLLFSSGIPRLPESWTSGSVSLRLIGALLLAVCAGYLLACRFATRRQWGWKRYRFSLPTLRVALMQAGLGMSNWATMALLLYVLLPDRAEYFEVLAVLLVSSIAGVIAHIPAGLGVLEAVFIALLHAKIGKSSLLAALIGYRVLYFLIPLLLACAVYLWLERRARRLKKSRRSKAAEHGSA</sequence>
<dbReference type="Proteomes" id="UP000669060">
    <property type="component" value="Unassembled WGS sequence"/>
</dbReference>
<feature type="transmembrane region" description="Helical" evidence="6">
    <location>
        <begin position="127"/>
        <end position="150"/>
    </location>
</feature>
<dbReference type="InterPro" id="IPR022791">
    <property type="entry name" value="L-PG_synthase/AglD"/>
</dbReference>
<organism evidence="7 8">
    <name type="scientific">Pseudomonas schmalbachii</name>
    <dbReference type="NCBI Taxonomy" id="2816993"/>
    <lineage>
        <taxon>Bacteria</taxon>
        <taxon>Pseudomonadati</taxon>
        <taxon>Pseudomonadota</taxon>
        <taxon>Gammaproteobacteria</taxon>
        <taxon>Pseudomonadales</taxon>
        <taxon>Pseudomonadaceae</taxon>
        <taxon>Pseudomonas</taxon>
    </lineage>
</organism>
<reference evidence="7 8" key="1">
    <citation type="submission" date="2020-12" db="EMBL/GenBank/DDBJ databases">
        <title>Pseudomonas schmalbachii sp. nov. isolated from millipede gut.</title>
        <authorList>
            <person name="Shelomi M."/>
        </authorList>
    </citation>
    <scope>NUCLEOTIDE SEQUENCE [LARGE SCALE GENOMIC DNA]</scope>
    <source>
        <strain evidence="7 8">Milli4</strain>
    </source>
</reference>
<dbReference type="PANTHER" id="PTHR39087:SF2">
    <property type="entry name" value="UPF0104 MEMBRANE PROTEIN MJ1595"/>
    <property type="match status" value="1"/>
</dbReference>
<keyword evidence="8" id="KW-1185">Reference proteome</keyword>
<proteinExistence type="predicted"/>
<feature type="transmembrane region" description="Helical" evidence="6">
    <location>
        <begin position="170"/>
        <end position="190"/>
    </location>
</feature>
<evidence type="ECO:0000256" key="5">
    <source>
        <dbReference type="ARBA" id="ARBA00023136"/>
    </source>
</evidence>
<feature type="transmembrane region" description="Helical" evidence="6">
    <location>
        <begin position="243"/>
        <end position="273"/>
    </location>
</feature>
<accession>A0ABS3TJ07</accession>
<comment type="subcellular location">
    <subcellularLocation>
        <location evidence="1">Cell membrane</location>
        <topology evidence="1">Multi-pass membrane protein</topology>
    </subcellularLocation>
</comment>
<evidence type="ECO:0000256" key="3">
    <source>
        <dbReference type="ARBA" id="ARBA00022692"/>
    </source>
</evidence>
<evidence type="ECO:0000256" key="2">
    <source>
        <dbReference type="ARBA" id="ARBA00022475"/>
    </source>
</evidence>
<gene>
    <name evidence="7" type="ORF">JFY56_00155</name>
</gene>
<evidence type="ECO:0000256" key="1">
    <source>
        <dbReference type="ARBA" id="ARBA00004651"/>
    </source>
</evidence>
<keyword evidence="3 6" id="KW-0812">Transmembrane</keyword>
<name>A0ABS3TJ07_9PSED</name>
<evidence type="ECO:0000256" key="4">
    <source>
        <dbReference type="ARBA" id="ARBA00022989"/>
    </source>
</evidence>